<reference evidence="1 2" key="1">
    <citation type="journal article" date="2021" name="Chemosphere">
        <title>Bioballs carrying a syntrophic Rhodococcus and Mycolicibacterium consortium for simultaneous sorption and biodegradation of fuel oil in contaminated freshwater.</title>
        <authorList>
            <person name="Naloka K."/>
            <person name="Polrit D."/>
            <person name="Muangchinda C."/>
            <person name="Thoetkiattikul H."/>
            <person name="Pinyakong O."/>
        </authorList>
    </citation>
    <scope>NUCLEOTIDE SEQUENCE [LARGE SCALE GENOMIC DNA]</scope>
    <source>
        <strain evidence="1 2">J101</strain>
    </source>
</reference>
<keyword evidence="2" id="KW-1185">Reference proteome</keyword>
<organism evidence="1 2">
    <name type="scientific">Mycolicibacterium parafortuitum</name>
    <name type="common">Mycobacterium parafortuitum</name>
    <dbReference type="NCBI Taxonomy" id="39692"/>
    <lineage>
        <taxon>Bacteria</taxon>
        <taxon>Bacillati</taxon>
        <taxon>Actinomycetota</taxon>
        <taxon>Actinomycetes</taxon>
        <taxon>Mycobacteriales</taxon>
        <taxon>Mycobacteriaceae</taxon>
        <taxon>Mycolicibacterium</taxon>
    </lineage>
</organism>
<proteinExistence type="predicted"/>
<evidence type="ECO:0000313" key="1">
    <source>
        <dbReference type="EMBL" id="MDZ5086357.1"/>
    </source>
</evidence>
<dbReference type="EMBL" id="JAOXLN010000012">
    <property type="protein sequence ID" value="MDZ5086357.1"/>
    <property type="molecule type" value="Genomic_DNA"/>
</dbReference>
<protein>
    <submittedName>
        <fullName evidence="1">SpoIIE family protein phosphatase</fullName>
    </submittedName>
</protein>
<evidence type="ECO:0000313" key="2">
    <source>
        <dbReference type="Proteomes" id="UP001289645"/>
    </source>
</evidence>
<comment type="caution">
    <text evidence="1">The sequence shown here is derived from an EMBL/GenBank/DDBJ whole genome shotgun (WGS) entry which is preliminary data.</text>
</comment>
<sequence>MGGSRLARSASQGPVFVVLCLLAVAVISWFSLVTQPAALATTAWWPAAGVALGLGLRLPRRWVWLLATAVAAITIPLALWAGRPALLATGLSVAAGLELVVGTLIMRGRRDELPALSTPRDIGRLVVAVFASAATFDVLSVLVSLAVGDTAGAWTRFVTGAPRHAAGMILLAPLFMSHPRRPRVAQPVEIAAQIVVTLAVAVFVFVLNDLLPLAFLPFLPLVWAAMRLTTRMMLVEMLAVALVASVGSAGGRGPFSFDRLTPETGSIVLQIFEVSIVIVFLALSLAVGQERETARRLNISEELFRRNFEASVAGSLIVARDGDGWSVRRSNLSAEEILPGLSAGRTRLDDLLGAQASEALSRHADSVSDGYREVRVTTDAGRILHFSIVAISAERADSLLALQFRDITEISRARRLEREEIARAAEVQRALLPWSLPTVAGWQAAAKSVPAKQVGGDFYDLRLHDGQVVLSLGDVMGKGMGAGMLAAASRAALRTNPLDLPPAAAVRNAAAALDGDLHRTGAFVTVAYVHVDLASGEYRFADAGHGLHFVVRDCGDTVEHVTSGDLPIGLGSDWHERRGKLDPGDAVLLVSDGVMDVWGGTVEDLHHAVTDIARRHCGDARALIDALCAGAAKVSDVDDVTALIFGREPIPAGSSGPDHVVAGEPSASS</sequence>
<gene>
    <name evidence="1" type="ORF">OHX15_13285</name>
</gene>
<accession>A0ACC6MH87</accession>
<name>A0ACC6MH87_MYCPF</name>
<dbReference type="Proteomes" id="UP001289645">
    <property type="component" value="Unassembled WGS sequence"/>
</dbReference>